<keyword evidence="2" id="KW-0812">Transmembrane</keyword>
<evidence type="ECO:0000256" key="1">
    <source>
        <dbReference type="ARBA" id="ARBA00022679"/>
    </source>
</evidence>
<protein>
    <submittedName>
        <fullName evidence="4">Glycosyl transferase</fullName>
    </submittedName>
</protein>
<dbReference type="GO" id="GO:0009103">
    <property type="term" value="P:lipopolysaccharide biosynthetic process"/>
    <property type="evidence" value="ECO:0007669"/>
    <property type="project" value="TreeGrafter"/>
</dbReference>
<dbReference type="SUPFAM" id="SSF53756">
    <property type="entry name" value="UDP-Glycosyltransferase/glycogen phosphorylase"/>
    <property type="match status" value="1"/>
</dbReference>
<keyword evidence="1 4" id="KW-0808">Transferase</keyword>
<keyword evidence="5" id="KW-1185">Reference proteome</keyword>
<name>A0A5M4B0S0_9BACT</name>
<proteinExistence type="predicted"/>
<dbReference type="Gene3D" id="3.40.50.2000">
    <property type="entry name" value="Glycogen Phosphorylase B"/>
    <property type="match status" value="2"/>
</dbReference>
<dbReference type="OrthoDB" id="798298at2"/>
<dbReference type="Proteomes" id="UP000391834">
    <property type="component" value="Unassembled WGS sequence"/>
</dbReference>
<dbReference type="PANTHER" id="PTHR46401">
    <property type="entry name" value="GLYCOSYLTRANSFERASE WBBK-RELATED"/>
    <property type="match status" value="1"/>
</dbReference>
<dbReference type="GO" id="GO:0016757">
    <property type="term" value="F:glycosyltransferase activity"/>
    <property type="evidence" value="ECO:0007669"/>
    <property type="project" value="InterPro"/>
</dbReference>
<dbReference type="PANTHER" id="PTHR46401:SF2">
    <property type="entry name" value="GLYCOSYLTRANSFERASE WBBK-RELATED"/>
    <property type="match status" value="1"/>
</dbReference>
<sequence length="337" mass="39416">MKNKKICFFVKIDDIKILDDVNFYAQDIRILKELGYEVIITNRISELFRIKYDLYFVWWWTYAIFPLIASIINRKPLIITGTFNIANPHNSYHSRSFIERILIKTPLKYSDANIFVSEYELIEMKKHFNYNNFNYIPHIVEPKYQNQTSPILPKEKFFLSVSWLQKANYKRKCIDLTIKAIALIKDQLKDYKYIIVGRYGDGIHELEKLVKDLKIENLVQFRGSVSEEEKIELMKKCSIFISPTYYEGFGLAMLEASSCGAVVLSTKNSAVPYVLDNLPVYTKENTPEEIAKSILSTISNHNIIEEKARQGIERSKELFSYSTRLNGLKNIIEKIIK</sequence>
<feature type="transmembrane region" description="Helical" evidence="2">
    <location>
        <begin position="52"/>
        <end position="72"/>
    </location>
</feature>
<dbReference type="RefSeq" id="WP_025864301.1">
    <property type="nucleotide sequence ID" value="NZ_BLAX01000001.1"/>
</dbReference>
<evidence type="ECO:0000259" key="3">
    <source>
        <dbReference type="Pfam" id="PF00534"/>
    </source>
</evidence>
<evidence type="ECO:0000313" key="5">
    <source>
        <dbReference type="Proteomes" id="UP000391834"/>
    </source>
</evidence>
<accession>A0A5M4B0S0</accession>
<organism evidence="4 5">
    <name type="scientific">Prolixibacter bellariivorans</name>
    <dbReference type="NCBI Taxonomy" id="314319"/>
    <lineage>
        <taxon>Bacteria</taxon>
        <taxon>Pseudomonadati</taxon>
        <taxon>Bacteroidota</taxon>
        <taxon>Bacteroidia</taxon>
        <taxon>Marinilabiliales</taxon>
        <taxon>Prolixibacteraceae</taxon>
        <taxon>Prolixibacter</taxon>
    </lineage>
</organism>
<comment type="caution">
    <text evidence="4">The sequence shown here is derived from an EMBL/GenBank/DDBJ whole genome shotgun (WGS) entry which is preliminary data.</text>
</comment>
<evidence type="ECO:0000256" key="2">
    <source>
        <dbReference type="SAM" id="Phobius"/>
    </source>
</evidence>
<dbReference type="InterPro" id="IPR001296">
    <property type="entry name" value="Glyco_trans_1"/>
</dbReference>
<dbReference type="EMBL" id="BLAX01000001">
    <property type="protein sequence ID" value="GET33759.1"/>
    <property type="molecule type" value="Genomic_DNA"/>
</dbReference>
<gene>
    <name evidence="4" type="ORF">PbJCM13498_26220</name>
</gene>
<feature type="domain" description="Glycosyl transferase family 1" evidence="3">
    <location>
        <begin position="152"/>
        <end position="311"/>
    </location>
</feature>
<dbReference type="Pfam" id="PF00534">
    <property type="entry name" value="Glycos_transf_1"/>
    <property type="match status" value="1"/>
</dbReference>
<evidence type="ECO:0000313" key="4">
    <source>
        <dbReference type="EMBL" id="GET33759.1"/>
    </source>
</evidence>
<reference evidence="4 5" key="1">
    <citation type="submission" date="2019-10" db="EMBL/GenBank/DDBJ databases">
        <title>Prolixibacter strains distinguished by the presence of nitrate reductase genes were adept at nitrate-dependent anaerobic corrosion of metallic iron and carbon steel.</title>
        <authorList>
            <person name="Iino T."/>
            <person name="Shono N."/>
            <person name="Ito K."/>
            <person name="Nakamura R."/>
            <person name="Sueoka K."/>
            <person name="Harayama S."/>
            <person name="Ohkuma M."/>
        </authorList>
    </citation>
    <scope>NUCLEOTIDE SEQUENCE [LARGE SCALE GENOMIC DNA]</scope>
    <source>
        <strain evidence="4 5">JCM 13498</strain>
    </source>
</reference>
<keyword evidence="2" id="KW-1133">Transmembrane helix</keyword>
<keyword evidence="2" id="KW-0472">Membrane</keyword>
<dbReference type="AlphaFoldDB" id="A0A5M4B0S0"/>